<comment type="caution">
    <text evidence="3">The sequence shown here is derived from an EMBL/GenBank/DDBJ whole genome shotgun (WGS) entry which is preliminary data.</text>
</comment>
<accession>K3VY09</accession>
<dbReference type="OrthoDB" id="2975793at2759"/>
<organism evidence="3 4">
    <name type="scientific">Fusarium pseudograminearum (strain CS3096)</name>
    <name type="common">Wheat and barley crown-rot fungus</name>
    <dbReference type="NCBI Taxonomy" id="1028729"/>
    <lineage>
        <taxon>Eukaryota</taxon>
        <taxon>Fungi</taxon>
        <taxon>Dikarya</taxon>
        <taxon>Ascomycota</taxon>
        <taxon>Pezizomycotina</taxon>
        <taxon>Sordariomycetes</taxon>
        <taxon>Hypocreomycetidae</taxon>
        <taxon>Hypocreales</taxon>
        <taxon>Nectriaceae</taxon>
        <taxon>Fusarium</taxon>
    </lineage>
</organism>
<name>K3VY09_FUSPC</name>
<evidence type="ECO:0000259" key="2">
    <source>
        <dbReference type="Pfam" id="PF06985"/>
    </source>
</evidence>
<protein>
    <recommendedName>
        <fullName evidence="2">Heterokaryon incompatibility domain-containing protein</fullName>
    </recommendedName>
</protein>
<gene>
    <name evidence="3" type="ORF">FPSE_09987</name>
</gene>
<dbReference type="Pfam" id="PF06985">
    <property type="entry name" value="HET"/>
    <property type="match status" value="1"/>
</dbReference>
<reference evidence="3 4" key="1">
    <citation type="journal article" date="2012" name="PLoS Pathog.">
        <title>Comparative pathogenomics reveals horizontally acquired novel virulence genes in fungi infecting cereal hosts.</title>
        <authorList>
            <person name="Gardiner D.M."/>
            <person name="McDonald M.C."/>
            <person name="Covarelli L."/>
            <person name="Solomon P.S."/>
            <person name="Rusu A.G."/>
            <person name="Marshall M."/>
            <person name="Kazan K."/>
            <person name="Chakraborty S."/>
            <person name="McDonald B.A."/>
            <person name="Manners J.M."/>
        </authorList>
    </citation>
    <scope>NUCLEOTIDE SEQUENCE [LARGE SCALE GENOMIC DNA]</scope>
    <source>
        <strain evidence="3 4">CS3096</strain>
    </source>
</reference>
<dbReference type="eggNOG" id="ENOG502T30Z">
    <property type="taxonomic scope" value="Eukaryota"/>
</dbReference>
<dbReference type="HOGENOM" id="CLU_432142_0_0_1"/>
<proteinExistence type="predicted"/>
<evidence type="ECO:0000313" key="3">
    <source>
        <dbReference type="EMBL" id="EKJ69830.1"/>
    </source>
</evidence>
<dbReference type="RefSeq" id="XP_009261379.1">
    <property type="nucleotide sequence ID" value="XM_009263104.1"/>
</dbReference>
<evidence type="ECO:0000313" key="4">
    <source>
        <dbReference type="Proteomes" id="UP000007978"/>
    </source>
</evidence>
<evidence type="ECO:0000256" key="1">
    <source>
        <dbReference type="SAM" id="MobiDB-lite"/>
    </source>
</evidence>
<feature type="region of interest" description="Disordered" evidence="1">
    <location>
        <begin position="370"/>
        <end position="389"/>
    </location>
</feature>
<dbReference type="KEGG" id="fpu:FPSE_09987"/>
<feature type="compositionally biased region" description="Basic and acidic residues" evidence="1">
    <location>
        <begin position="377"/>
        <end position="389"/>
    </location>
</feature>
<feature type="domain" description="Heterokaryon incompatibility" evidence="2">
    <location>
        <begin position="193"/>
        <end position="331"/>
    </location>
</feature>
<keyword evidence="4" id="KW-1185">Reference proteome</keyword>
<dbReference type="PANTHER" id="PTHR33112">
    <property type="entry name" value="DOMAIN PROTEIN, PUTATIVE-RELATED"/>
    <property type="match status" value="1"/>
</dbReference>
<dbReference type="EMBL" id="AFNW01000324">
    <property type="protein sequence ID" value="EKJ69830.1"/>
    <property type="molecule type" value="Genomic_DNA"/>
</dbReference>
<sequence length="633" mass="72525">MTFSFLPPAGAECQRCAQLGIQNVSNVELSTESSNLVAQRLVFDAPIPPCLPSCPSCRRLCRYYYNTAGSIQPSRIFGEDLAVADADSLLRNSLWTCMQGSQEVSQFRRTPGFPLQPLDTFGKAFPDSTEGTVRIVQKKPNYAAISAWLRYCHDRHLPCQSEYSPPLKNIFLIDVYEKTLVSYPGDSTKPVEYLALSYVWGSGANYRVSGPGPIAIERLSQTVQDSIAVTKNLKMRYLWVDAVCIDQDDRQKKHEQMDYMASIYRGAWATIVAVDSNSRNSGMSRVHPESQRSHQLRIEFGNGNILIQKFPSFDQQLAVSPWMGRGWTYQEALLSQRLVLFTKHQVYYSCNSMNCCEALNDEQAFGDNIKPISHHAGNKDDRPPKTDLHFPTRNELRRNKLLEYERLLNLYLRRHLSYDKDILNAFAGLLQRLQQLAFPTGFWNGLPKESFMQCLLWRQERHDYDSYGCPRCCTNPALATRRKCLPFPTWSWTGWHLKSGVHFPHCVAEFEQEERDKIRDKVDLRPPLIIETANGQALFDNLRDTHRMWQPRKRHRHHLKPLLARLSTTRAHTAIESSCHSPDPPNPYRKGFSAPKTSDSIDNCTFDPEMEKDTKLKVRGIVLELPCRTSNQA</sequence>
<dbReference type="GeneID" id="20368604"/>
<dbReference type="InterPro" id="IPR010730">
    <property type="entry name" value="HET"/>
</dbReference>
<dbReference type="PANTHER" id="PTHR33112:SF1">
    <property type="entry name" value="HETEROKARYON INCOMPATIBILITY DOMAIN-CONTAINING PROTEIN"/>
    <property type="match status" value="1"/>
</dbReference>
<dbReference type="Proteomes" id="UP000007978">
    <property type="component" value="Chromosome 2"/>
</dbReference>
<dbReference type="AlphaFoldDB" id="K3VY09"/>